<organism evidence="1 2">
    <name type="scientific">Mucilaginibacter auburnensis</name>
    <dbReference type="NCBI Taxonomy" id="1457233"/>
    <lineage>
        <taxon>Bacteria</taxon>
        <taxon>Pseudomonadati</taxon>
        <taxon>Bacteroidota</taxon>
        <taxon>Sphingobacteriia</taxon>
        <taxon>Sphingobacteriales</taxon>
        <taxon>Sphingobacteriaceae</taxon>
        <taxon>Mucilaginibacter</taxon>
    </lineage>
</organism>
<reference evidence="1 2" key="1">
    <citation type="submission" date="2017-11" db="EMBL/GenBank/DDBJ databases">
        <title>Genomic Encyclopedia of Archaeal and Bacterial Type Strains, Phase II (KMG-II): From Individual Species to Whole Genera.</title>
        <authorList>
            <person name="Goeker M."/>
        </authorList>
    </citation>
    <scope>NUCLEOTIDE SEQUENCE [LARGE SCALE GENOMIC DNA]</scope>
    <source>
        <strain evidence="1 2">DSM 28175</strain>
    </source>
</reference>
<keyword evidence="2" id="KW-1185">Reference proteome</keyword>
<evidence type="ECO:0008006" key="3">
    <source>
        <dbReference type="Google" id="ProtNLM"/>
    </source>
</evidence>
<name>A0A2H9VM92_9SPHI</name>
<accession>A0A2H9VM92</accession>
<gene>
    <name evidence="1" type="ORF">CLV57_2593</name>
</gene>
<evidence type="ECO:0000313" key="2">
    <source>
        <dbReference type="Proteomes" id="UP000242687"/>
    </source>
</evidence>
<comment type="caution">
    <text evidence="1">The sequence shown here is derived from an EMBL/GenBank/DDBJ whole genome shotgun (WGS) entry which is preliminary data.</text>
</comment>
<evidence type="ECO:0000313" key="1">
    <source>
        <dbReference type="EMBL" id="PJJ79459.1"/>
    </source>
</evidence>
<sequence length="314" mass="36323">MDDITLQINISAGDVNYAHLTVPAIVNQHPQIKKRLLIIDCCRPQKTKILDPDVRFPKEQFEQGVEKIKVIAQKLLSDNIVDQLYFVYPDDAMIDEMSKKYLAGLYKTTHGAGGMVNMSYWIGFSLPKTRYVLHYDGDMMLYQKPGFDWAEHAVKLMDERQEAVMAVPRLCPPVKNNYNLPSLNEGRPSESHQDYWINDWFSTRHFLWDNEKINTYLPFVRGKVKMELLLRKYGNRAFPIDPEILMFKSMAPRGARRLVLKSEDAWMVHPVDKSADYLNNLPAFLNCIAAGKYPKEQSGVENMDLKAWTAFIKN</sequence>
<dbReference type="EMBL" id="PGFJ01000002">
    <property type="protein sequence ID" value="PJJ79459.1"/>
    <property type="molecule type" value="Genomic_DNA"/>
</dbReference>
<protein>
    <recommendedName>
        <fullName evidence="3">Glycosyl transferase family 2</fullName>
    </recommendedName>
</protein>
<dbReference type="AlphaFoldDB" id="A0A2H9VM92"/>
<dbReference type="Proteomes" id="UP000242687">
    <property type="component" value="Unassembled WGS sequence"/>
</dbReference>
<proteinExistence type="predicted"/>